<sequence>MPERSERSAEVAAEQLALDIAAKAFCRVAIPTLLAPLELIEDLIPFVSWILDAVEIAATPKLIQLCVKGIEKEGKLSSKSSERKSLCPWQLRRSPSLRGRRLLATARYLQALLTANERIETTIAADHSVTVPPSTRVPRRQLSSQPRMFQPAVVEIGHSRSRGNPNRPWRNQWYNDHNAEWFNSFMQQRAGNLPVYRSDERYVSDRVVGGLKRRVTHYYARTTCSVVRIDFGHNVVDPDGVMGLQNNPCWPEVPLEDPGFALLTDDPYYAGYQDAQRYGKANYPGLIPADVLGNNVAQAGFRKRNEDSHDLDPDAWIVDEGNTTRRVTDAELQEELGIDTAVAAQPKETGYPKVVPTAIASTTHLTVEVVATPVAGASAVSGASAQGILMQPQATGMNALTDCV</sequence>
<dbReference type="STRING" id="2656787.A0A370TGT0"/>
<dbReference type="OrthoDB" id="73875at2759"/>
<comment type="caution">
    <text evidence="1">The sequence shown here is derived from an EMBL/GenBank/DDBJ whole genome shotgun (WGS) entry which is preliminary data.</text>
</comment>
<evidence type="ECO:0000313" key="1">
    <source>
        <dbReference type="EMBL" id="RDL34409.1"/>
    </source>
</evidence>
<name>A0A370TGT0_9HELO</name>
<gene>
    <name evidence="1" type="ORF">BP5553_07537</name>
</gene>
<accession>A0A370TGT0</accession>
<dbReference type="RefSeq" id="XP_031867391.1">
    <property type="nucleotide sequence ID" value="XM_032016160.1"/>
</dbReference>
<organism evidence="1 2">
    <name type="scientific">Venustampulla echinocandica</name>
    <dbReference type="NCBI Taxonomy" id="2656787"/>
    <lineage>
        <taxon>Eukaryota</taxon>
        <taxon>Fungi</taxon>
        <taxon>Dikarya</taxon>
        <taxon>Ascomycota</taxon>
        <taxon>Pezizomycotina</taxon>
        <taxon>Leotiomycetes</taxon>
        <taxon>Helotiales</taxon>
        <taxon>Pleuroascaceae</taxon>
        <taxon>Venustampulla</taxon>
    </lineage>
</organism>
<evidence type="ECO:0000313" key="2">
    <source>
        <dbReference type="Proteomes" id="UP000254866"/>
    </source>
</evidence>
<keyword evidence="2" id="KW-1185">Reference proteome</keyword>
<dbReference type="GeneID" id="43600386"/>
<protein>
    <submittedName>
        <fullName evidence="1">Uncharacterized protein</fullName>
    </submittedName>
</protein>
<proteinExistence type="predicted"/>
<reference evidence="1 2" key="1">
    <citation type="journal article" date="2018" name="IMA Fungus">
        <title>IMA Genome-F 9: Draft genome sequence of Annulohypoxylon stygium, Aspergillus mulundensis, Berkeleyomyces basicola (syn. Thielaviopsis basicola), Ceratocystis smalleyi, two Cercospora beticola strains, Coleophoma cylindrospora, Fusarium fracticaudum, Phialophora cf. hyalina, and Morchella septimelata.</title>
        <authorList>
            <person name="Wingfield B.D."/>
            <person name="Bills G.F."/>
            <person name="Dong Y."/>
            <person name="Huang W."/>
            <person name="Nel W.J."/>
            <person name="Swalarsk-Parry B.S."/>
            <person name="Vaghefi N."/>
            <person name="Wilken P.M."/>
            <person name="An Z."/>
            <person name="de Beer Z.W."/>
            <person name="De Vos L."/>
            <person name="Chen L."/>
            <person name="Duong T.A."/>
            <person name="Gao Y."/>
            <person name="Hammerbacher A."/>
            <person name="Kikkert J.R."/>
            <person name="Li Y."/>
            <person name="Li H."/>
            <person name="Li K."/>
            <person name="Li Q."/>
            <person name="Liu X."/>
            <person name="Ma X."/>
            <person name="Naidoo K."/>
            <person name="Pethybridge S.J."/>
            <person name="Sun J."/>
            <person name="Steenkamp E.T."/>
            <person name="van der Nest M.A."/>
            <person name="van Wyk S."/>
            <person name="Wingfield M.J."/>
            <person name="Xiong C."/>
            <person name="Yue Q."/>
            <person name="Zhang X."/>
        </authorList>
    </citation>
    <scope>NUCLEOTIDE SEQUENCE [LARGE SCALE GENOMIC DNA]</scope>
    <source>
        <strain evidence="1 2">BP 5553</strain>
    </source>
</reference>
<dbReference type="Proteomes" id="UP000254866">
    <property type="component" value="Unassembled WGS sequence"/>
</dbReference>
<dbReference type="EMBL" id="NPIC01000007">
    <property type="protein sequence ID" value="RDL34409.1"/>
    <property type="molecule type" value="Genomic_DNA"/>
</dbReference>
<dbReference type="AlphaFoldDB" id="A0A370TGT0"/>